<dbReference type="InterPro" id="IPR044925">
    <property type="entry name" value="His-Me_finger_sf"/>
</dbReference>
<dbReference type="GO" id="GO:0016788">
    <property type="term" value="F:hydrolase activity, acting on ester bonds"/>
    <property type="evidence" value="ECO:0007669"/>
    <property type="project" value="InterPro"/>
</dbReference>
<feature type="domain" description="HNH nuclease" evidence="1">
    <location>
        <begin position="101"/>
        <end position="149"/>
    </location>
</feature>
<comment type="caution">
    <text evidence="2">The sequence shown here is derived from an EMBL/GenBank/DDBJ whole genome shotgun (WGS) entry which is preliminary data.</text>
</comment>
<dbReference type="SMART" id="SM00507">
    <property type="entry name" value="HNHc"/>
    <property type="match status" value="1"/>
</dbReference>
<reference evidence="2" key="1">
    <citation type="journal article" date="2015" name="Nature">
        <title>Complex archaea that bridge the gap between prokaryotes and eukaryotes.</title>
        <authorList>
            <person name="Spang A."/>
            <person name="Saw J.H."/>
            <person name="Jorgensen S.L."/>
            <person name="Zaremba-Niedzwiedzka K."/>
            <person name="Martijn J."/>
            <person name="Lind A.E."/>
            <person name="van Eijk R."/>
            <person name="Schleper C."/>
            <person name="Guy L."/>
            <person name="Ettema T.J."/>
        </authorList>
    </citation>
    <scope>NUCLEOTIDE SEQUENCE</scope>
</reference>
<name>A0A0F9AUM7_9ZZZZ</name>
<sequence length="211" mass="24227">MHNIENPKKYPIGILSPKGLSAVSIVQPLSNAKSGLFIMEIWKDIKGFEGYYQISNLGRVKSLFRIVSHKLKGKKTISEIILKSCISSPGYYALGLRKNCKVKCARIHRLVALYFIPNPENKPEVNHKNGIKTDNRVENLEWCTRKENIIHAIETGLLPNRGSGNHNAKLCERDVREIRKSKLTRKQLATKYHVSIYTIKDAIKYYTWKHI</sequence>
<accession>A0A0F9AUM7</accession>
<protein>
    <recommendedName>
        <fullName evidence="1">HNH nuclease domain-containing protein</fullName>
    </recommendedName>
</protein>
<dbReference type="InterPro" id="IPR003615">
    <property type="entry name" value="HNH_nuc"/>
</dbReference>
<dbReference type="Pfam" id="PF13392">
    <property type="entry name" value="HNH_3"/>
    <property type="match status" value="1"/>
</dbReference>
<dbReference type="SUPFAM" id="SSF54060">
    <property type="entry name" value="His-Me finger endonucleases"/>
    <property type="match status" value="1"/>
</dbReference>
<dbReference type="EMBL" id="LAZR01055657">
    <property type="protein sequence ID" value="KKK75881.1"/>
    <property type="molecule type" value="Genomic_DNA"/>
</dbReference>
<evidence type="ECO:0000259" key="1">
    <source>
        <dbReference type="SMART" id="SM00507"/>
    </source>
</evidence>
<gene>
    <name evidence="2" type="ORF">LCGC14_2869280</name>
</gene>
<dbReference type="InterPro" id="IPR010902">
    <property type="entry name" value="NUMOD4"/>
</dbReference>
<dbReference type="AlphaFoldDB" id="A0A0F9AUM7"/>
<proteinExistence type="predicted"/>
<dbReference type="Pfam" id="PF07463">
    <property type="entry name" value="NUMOD4"/>
    <property type="match status" value="1"/>
</dbReference>
<organism evidence="2">
    <name type="scientific">marine sediment metagenome</name>
    <dbReference type="NCBI Taxonomy" id="412755"/>
    <lineage>
        <taxon>unclassified sequences</taxon>
        <taxon>metagenomes</taxon>
        <taxon>ecological metagenomes</taxon>
    </lineage>
</organism>
<dbReference type="Gene3D" id="3.90.75.20">
    <property type="match status" value="1"/>
</dbReference>
<evidence type="ECO:0000313" key="2">
    <source>
        <dbReference type="EMBL" id="KKK75881.1"/>
    </source>
</evidence>